<protein>
    <recommendedName>
        <fullName evidence="4">RNA-directed DNA polymerase</fullName>
    </recommendedName>
</protein>
<organism evidence="1 3">
    <name type="scientific">Medicago truncatula</name>
    <name type="common">Barrel medic</name>
    <name type="synonym">Medicago tribuloides</name>
    <dbReference type="NCBI Taxonomy" id="3880"/>
    <lineage>
        <taxon>Eukaryota</taxon>
        <taxon>Viridiplantae</taxon>
        <taxon>Streptophyta</taxon>
        <taxon>Embryophyta</taxon>
        <taxon>Tracheophyta</taxon>
        <taxon>Spermatophyta</taxon>
        <taxon>Magnoliopsida</taxon>
        <taxon>eudicotyledons</taxon>
        <taxon>Gunneridae</taxon>
        <taxon>Pentapetalae</taxon>
        <taxon>rosids</taxon>
        <taxon>fabids</taxon>
        <taxon>Fabales</taxon>
        <taxon>Fabaceae</taxon>
        <taxon>Papilionoideae</taxon>
        <taxon>50 kb inversion clade</taxon>
        <taxon>NPAAA clade</taxon>
        <taxon>Hologalegina</taxon>
        <taxon>IRL clade</taxon>
        <taxon>Trifolieae</taxon>
        <taxon>Medicago</taxon>
    </lineage>
</organism>
<proteinExistence type="predicted"/>
<accession>G7L8H4</accession>
<evidence type="ECO:0000313" key="3">
    <source>
        <dbReference type="Proteomes" id="UP000002051"/>
    </source>
</evidence>
<reference evidence="1 3" key="1">
    <citation type="journal article" date="2011" name="Nature">
        <title>The Medicago genome provides insight into the evolution of rhizobial symbioses.</title>
        <authorList>
            <person name="Young N.D."/>
            <person name="Debelle F."/>
            <person name="Oldroyd G.E."/>
            <person name="Geurts R."/>
            <person name="Cannon S.B."/>
            <person name="Udvardi M.K."/>
            <person name="Benedito V.A."/>
            <person name="Mayer K.F."/>
            <person name="Gouzy J."/>
            <person name="Schoof H."/>
            <person name="Van de Peer Y."/>
            <person name="Proost S."/>
            <person name="Cook D.R."/>
            <person name="Meyers B.C."/>
            <person name="Spannagl M."/>
            <person name="Cheung F."/>
            <person name="De Mita S."/>
            <person name="Krishnakumar V."/>
            <person name="Gundlach H."/>
            <person name="Zhou S."/>
            <person name="Mudge J."/>
            <person name="Bharti A.K."/>
            <person name="Murray J.D."/>
            <person name="Naoumkina M.A."/>
            <person name="Rosen B."/>
            <person name="Silverstein K.A."/>
            <person name="Tang H."/>
            <person name="Rombauts S."/>
            <person name="Zhao P.X."/>
            <person name="Zhou P."/>
            <person name="Barbe V."/>
            <person name="Bardou P."/>
            <person name="Bechner M."/>
            <person name="Bellec A."/>
            <person name="Berger A."/>
            <person name="Berges H."/>
            <person name="Bidwell S."/>
            <person name="Bisseling T."/>
            <person name="Choisne N."/>
            <person name="Couloux A."/>
            <person name="Denny R."/>
            <person name="Deshpande S."/>
            <person name="Dai X."/>
            <person name="Doyle J.J."/>
            <person name="Dudez A.M."/>
            <person name="Farmer A.D."/>
            <person name="Fouteau S."/>
            <person name="Franken C."/>
            <person name="Gibelin C."/>
            <person name="Gish J."/>
            <person name="Goldstein S."/>
            <person name="Gonzalez A.J."/>
            <person name="Green P.J."/>
            <person name="Hallab A."/>
            <person name="Hartog M."/>
            <person name="Hua A."/>
            <person name="Humphray S.J."/>
            <person name="Jeong D.H."/>
            <person name="Jing Y."/>
            <person name="Jocker A."/>
            <person name="Kenton S.M."/>
            <person name="Kim D.J."/>
            <person name="Klee K."/>
            <person name="Lai H."/>
            <person name="Lang C."/>
            <person name="Lin S."/>
            <person name="Macmil S.L."/>
            <person name="Magdelenat G."/>
            <person name="Matthews L."/>
            <person name="McCorrison J."/>
            <person name="Monaghan E.L."/>
            <person name="Mun J.H."/>
            <person name="Najar F.Z."/>
            <person name="Nicholson C."/>
            <person name="Noirot C."/>
            <person name="O'Bleness M."/>
            <person name="Paule C.R."/>
            <person name="Poulain J."/>
            <person name="Prion F."/>
            <person name="Qin B."/>
            <person name="Qu C."/>
            <person name="Retzel E.F."/>
            <person name="Riddle C."/>
            <person name="Sallet E."/>
            <person name="Samain S."/>
            <person name="Samson N."/>
            <person name="Sanders I."/>
            <person name="Saurat O."/>
            <person name="Scarpelli C."/>
            <person name="Schiex T."/>
            <person name="Segurens B."/>
            <person name="Severin A.J."/>
            <person name="Sherrier D.J."/>
            <person name="Shi R."/>
            <person name="Sims S."/>
            <person name="Singer S.R."/>
            <person name="Sinharoy S."/>
            <person name="Sterck L."/>
            <person name="Viollet A."/>
            <person name="Wang B.B."/>
            <person name="Wang K."/>
            <person name="Wang M."/>
            <person name="Wang X."/>
            <person name="Warfsmann J."/>
            <person name="Weissenbach J."/>
            <person name="White D.D."/>
            <person name="White J.D."/>
            <person name="Wiley G.B."/>
            <person name="Wincker P."/>
            <person name="Xing Y."/>
            <person name="Yang L."/>
            <person name="Yao Z."/>
            <person name="Ying F."/>
            <person name="Zhai J."/>
            <person name="Zhou L."/>
            <person name="Zuber A."/>
            <person name="Denarie J."/>
            <person name="Dixon R.A."/>
            <person name="May G.D."/>
            <person name="Schwartz D.C."/>
            <person name="Rogers J."/>
            <person name="Quetier F."/>
            <person name="Town C.D."/>
            <person name="Roe B.A."/>
        </authorList>
    </citation>
    <scope>NUCLEOTIDE SEQUENCE [LARGE SCALE GENOMIC DNA]</scope>
    <source>
        <strain evidence="1">A17</strain>
        <strain evidence="2 3">cv. Jemalong A17</strain>
    </source>
</reference>
<reference evidence="1 3" key="2">
    <citation type="journal article" date="2014" name="BMC Genomics">
        <title>An improved genome release (version Mt4.0) for the model legume Medicago truncatula.</title>
        <authorList>
            <person name="Tang H."/>
            <person name="Krishnakumar V."/>
            <person name="Bidwell S."/>
            <person name="Rosen B."/>
            <person name="Chan A."/>
            <person name="Zhou S."/>
            <person name="Gentzbittel L."/>
            <person name="Childs K.L."/>
            <person name="Yandell M."/>
            <person name="Gundlach H."/>
            <person name="Mayer K.F."/>
            <person name="Schwartz D.C."/>
            <person name="Town C.D."/>
        </authorList>
    </citation>
    <scope>GENOME REANNOTATION</scope>
    <source>
        <strain evidence="2 3">cv. Jemalong A17</strain>
    </source>
</reference>
<gene>
    <name evidence="1" type="ordered locus">MTR_8g045960</name>
</gene>
<keyword evidence="3" id="KW-1185">Reference proteome</keyword>
<dbReference type="PaxDb" id="3880-AET02698"/>
<dbReference type="EMBL" id="CM001224">
    <property type="protein sequence ID" value="AET02698.1"/>
    <property type="molecule type" value="Genomic_DNA"/>
</dbReference>
<reference evidence="2" key="3">
    <citation type="submission" date="2015-04" db="UniProtKB">
        <authorList>
            <consortium name="EnsemblPlants"/>
        </authorList>
    </citation>
    <scope>IDENTIFICATION</scope>
    <source>
        <strain evidence="2">cv. Jemalong A17</strain>
    </source>
</reference>
<name>G7L8H4_MEDTR</name>
<evidence type="ECO:0000313" key="1">
    <source>
        <dbReference type="EMBL" id="AET02698.1"/>
    </source>
</evidence>
<evidence type="ECO:0000313" key="2">
    <source>
        <dbReference type="EnsemblPlants" id="AET02698"/>
    </source>
</evidence>
<dbReference type="HOGENOM" id="CLU_3053431_0_0_1"/>
<dbReference type="Proteomes" id="UP000002051">
    <property type="component" value="Chromosome 8"/>
</dbReference>
<dbReference type="EnsemblPlants" id="AET02698">
    <property type="protein sequence ID" value="AET02698"/>
    <property type="gene ID" value="MTR_8g045960"/>
</dbReference>
<sequence length="65" mass="7754">MDNIVSSNQSTFLKCRQLVDEMVQVNEIREDTEKRIRECLILKVDLKKDYDSVDLEFIGLYVWEV</sequence>
<evidence type="ECO:0008006" key="4">
    <source>
        <dbReference type="Google" id="ProtNLM"/>
    </source>
</evidence>
<dbReference type="AlphaFoldDB" id="G7L8H4"/>